<dbReference type="InterPro" id="IPR020946">
    <property type="entry name" value="Flavin_mOase-like"/>
</dbReference>
<evidence type="ECO:0000256" key="2">
    <source>
        <dbReference type="ARBA" id="ARBA00022630"/>
    </source>
</evidence>
<dbReference type="EMBL" id="JARJCW010000008">
    <property type="protein sequence ID" value="KAJ7221365.1"/>
    <property type="molecule type" value="Genomic_DNA"/>
</dbReference>
<evidence type="ECO:0000313" key="7">
    <source>
        <dbReference type="Proteomes" id="UP001219525"/>
    </source>
</evidence>
<dbReference type="AlphaFoldDB" id="A0AAD6YJ74"/>
<feature type="transmembrane region" description="Helical" evidence="5">
    <location>
        <begin position="512"/>
        <end position="531"/>
    </location>
</feature>
<dbReference type="GO" id="GO:0004499">
    <property type="term" value="F:N,N-dimethylaniline monooxygenase activity"/>
    <property type="evidence" value="ECO:0007669"/>
    <property type="project" value="InterPro"/>
</dbReference>
<reference evidence="6" key="1">
    <citation type="submission" date="2023-03" db="EMBL/GenBank/DDBJ databases">
        <title>Massive genome expansion in bonnet fungi (Mycena s.s.) driven by repeated elements and novel gene families across ecological guilds.</title>
        <authorList>
            <consortium name="Lawrence Berkeley National Laboratory"/>
            <person name="Harder C.B."/>
            <person name="Miyauchi S."/>
            <person name="Viragh M."/>
            <person name="Kuo A."/>
            <person name="Thoen E."/>
            <person name="Andreopoulos B."/>
            <person name="Lu D."/>
            <person name="Skrede I."/>
            <person name="Drula E."/>
            <person name="Henrissat B."/>
            <person name="Morin E."/>
            <person name="Kohler A."/>
            <person name="Barry K."/>
            <person name="LaButti K."/>
            <person name="Morin E."/>
            <person name="Salamov A."/>
            <person name="Lipzen A."/>
            <person name="Mereny Z."/>
            <person name="Hegedus B."/>
            <person name="Baldrian P."/>
            <person name="Stursova M."/>
            <person name="Weitz H."/>
            <person name="Taylor A."/>
            <person name="Grigoriev I.V."/>
            <person name="Nagy L.G."/>
            <person name="Martin F."/>
            <person name="Kauserud H."/>
        </authorList>
    </citation>
    <scope>NUCLEOTIDE SEQUENCE</scope>
    <source>
        <strain evidence="6">9144</strain>
    </source>
</reference>
<evidence type="ECO:0000256" key="1">
    <source>
        <dbReference type="ARBA" id="ARBA00010139"/>
    </source>
</evidence>
<name>A0AAD6YJ74_9AGAR</name>
<evidence type="ECO:0008006" key="8">
    <source>
        <dbReference type="Google" id="ProtNLM"/>
    </source>
</evidence>
<protein>
    <recommendedName>
        <fullName evidence="8">FAD/NAD(P)-binding domain-containing protein</fullName>
    </recommendedName>
</protein>
<dbReference type="SUPFAM" id="SSF51905">
    <property type="entry name" value="FAD/NAD(P)-binding domain"/>
    <property type="match status" value="2"/>
</dbReference>
<dbReference type="Proteomes" id="UP001219525">
    <property type="component" value="Unassembled WGS sequence"/>
</dbReference>
<accession>A0AAD6YJ74</accession>
<evidence type="ECO:0000256" key="3">
    <source>
        <dbReference type="ARBA" id="ARBA00022827"/>
    </source>
</evidence>
<comment type="similarity">
    <text evidence="1">Belongs to the FAD-binding monooxygenase family.</text>
</comment>
<dbReference type="InterPro" id="IPR051209">
    <property type="entry name" value="FAD-bind_Monooxygenase_sf"/>
</dbReference>
<dbReference type="PRINTS" id="PR00469">
    <property type="entry name" value="PNDRDTASEII"/>
</dbReference>
<keyword evidence="5" id="KW-1133">Transmembrane helix</keyword>
<evidence type="ECO:0000313" key="6">
    <source>
        <dbReference type="EMBL" id="KAJ7221365.1"/>
    </source>
</evidence>
<sequence length="532" mass="59672">MVSHNSLEQPRVVIIGAGVGGMTMAIELKRMGFSNFTIIEKAAEVGGTWRDHIYPGCSSDVAVHFYSLSTELKPDWTHNFALQPAIQEYWLQVARKHDLYANIVFNRKVVSAQWDARAQQYSILTEDLNGTKVVMTAAILVSAVGVLEIPRFPDIPGISRFAGDSFHSARWNNKVSLAGKRVAVIGGGASAMQLVPRISQDPSVQVTQFCRSRTWILPPVRKEFSATHKWLLRHMPFYLRIYRNFQFLMTELAYLKIFGSHSGNRDVERLVKDYMLKATPKEYIHQVIPSDPDLKVGCKRVIFDTSYLASLAQPNMELAWDPIESISEDAILTKKGSTPFDVIIFCTGYITDDYPIPIQGSTDQTVAGYFKAHGGPTAYLGTTIPSFPNFFTLAGANTATGHTSLLFAEEVQVQHILKLIKPIIAGHILSLEVTAEATDAYNRKIQSRLAGFIWAKCFSWYRTGNTGKIHGLFPGPMSLYWWWMRRPNWAHYKVITVGQWKPQQSFYCGTSAAMIGWLAFGVLAAALKWAYI</sequence>
<dbReference type="PANTHER" id="PTHR42877">
    <property type="entry name" value="L-ORNITHINE N(5)-MONOOXYGENASE-RELATED"/>
    <property type="match status" value="1"/>
</dbReference>
<gene>
    <name evidence="6" type="ORF">GGX14DRAFT_429489</name>
</gene>
<evidence type="ECO:0000256" key="5">
    <source>
        <dbReference type="SAM" id="Phobius"/>
    </source>
</evidence>
<keyword evidence="4" id="KW-0560">Oxidoreductase</keyword>
<organism evidence="6 7">
    <name type="scientific">Mycena pura</name>
    <dbReference type="NCBI Taxonomy" id="153505"/>
    <lineage>
        <taxon>Eukaryota</taxon>
        <taxon>Fungi</taxon>
        <taxon>Dikarya</taxon>
        <taxon>Basidiomycota</taxon>
        <taxon>Agaricomycotina</taxon>
        <taxon>Agaricomycetes</taxon>
        <taxon>Agaricomycetidae</taxon>
        <taxon>Agaricales</taxon>
        <taxon>Marasmiineae</taxon>
        <taxon>Mycenaceae</taxon>
        <taxon>Mycena</taxon>
    </lineage>
</organism>
<dbReference type="GO" id="GO:0050660">
    <property type="term" value="F:flavin adenine dinucleotide binding"/>
    <property type="evidence" value="ECO:0007669"/>
    <property type="project" value="InterPro"/>
</dbReference>
<dbReference type="PRINTS" id="PR00368">
    <property type="entry name" value="FADPNR"/>
</dbReference>
<keyword evidence="5" id="KW-0472">Membrane</keyword>
<comment type="caution">
    <text evidence="6">The sequence shown here is derived from an EMBL/GenBank/DDBJ whole genome shotgun (WGS) entry which is preliminary data.</text>
</comment>
<dbReference type="GO" id="GO:0050661">
    <property type="term" value="F:NADP binding"/>
    <property type="evidence" value="ECO:0007669"/>
    <property type="project" value="InterPro"/>
</dbReference>
<dbReference type="Gene3D" id="3.50.50.60">
    <property type="entry name" value="FAD/NAD(P)-binding domain"/>
    <property type="match status" value="2"/>
</dbReference>
<keyword evidence="2" id="KW-0285">Flavoprotein</keyword>
<dbReference type="Pfam" id="PF00743">
    <property type="entry name" value="FMO-like"/>
    <property type="match status" value="1"/>
</dbReference>
<dbReference type="InterPro" id="IPR036188">
    <property type="entry name" value="FAD/NAD-bd_sf"/>
</dbReference>
<dbReference type="PANTHER" id="PTHR42877:SF4">
    <property type="entry name" value="FAD_NAD(P)-BINDING DOMAIN-CONTAINING PROTEIN-RELATED"/>
    <property type="match status" value="1"/>
</dbReference>
<evidence type="ECO:0000256" key="4">
    <source>
        <dbReference type="ARBA" id="ARBA00023002"/>
    </source>
</evidence>
<keyword evidence="5" id="KW-0812">Transmembrane</keyword>
<keyword evidence="3" id="KW-0274">FAD</keyword>
<keyword evidence="7" id="KW-1185">Reference proteome</keyword>
<proteinExistence type="inferred from homology"/>